<organism evidence="1">
    <name type="scientific">Cucumis melo</name>
    <name type="common">Muskmelon</name>
    <dbReference type="NCBI Taxonomy" id="3656"/>
    <lineage>
        <taxon>Eukaryota</taxon>
        <taxon>Viridiplantae</taxon>
        <taxon>Streptophyta</taxon>
        <taxon>Embryophyta</taxon>
        <taxon>Tracheophyta</taxon>
        <taxon>Spermatophyta</taxon>
        <taxon>Magnoliopsida</taxon>
        <taxon>eudicotyledons</taxon>
        <taxon>Gunneridae</taxon>
        <taxon>Pentapetalae</taxon>
        <taxon>rosids</taxon>
        <taxon>fabids</taxon>
        <taxon>Cucurbitales</taxon>
        <taxon>Cucurbitaceae</taxon>
        <taxon>Benincaseae</taxon>
        <taxon>Cucumis</taxon>
    </lineage>
</organism>
<accession>A0A9I9DHU1</accession>
<reference evidence="1" key="1">
    <citation type="submission" date="2023-03" db="UniProtKB">
        <authorList>
            <consortium name="EnsemblPlants"/>
        </authorList>
    </citation>
    <scope>IDENTIFICATION</scope>
</reference>
<dbReference type="AlphaFoldDB" id="A0A9I9DHU1"/>
<protein>
    <submittedName>
        <fullName evidence="1">Uncharacterized protein</fullName>
    </submittedName>
</protein>
<proteinExistence type="predicted"/>
<name>A0A9I9DHU1_CUCME</name>
<dbReference type="EnsemblPlants" id="MELO3C018186.2.1">
    <property type="protein sequence ID" value="MELO3C018186.2.1"/>
    <property type="gene ID" value="MELO3C018186.2"/>
</dbReference>
<dbReference type="Gramene" id="MELO3C018186.2.1">
    <property type="protein sequence ID" value="MELO3C018186.2.1"/>
    <property type="gene ID" value="MELO3C018186.2"/>
</dbReference>
<evidence type="ECO:0000313" key="1">
    <source>
        <dbReference type="EnsemblPlants" id="MELO3C018186.2.1"/>
    </source>
</evidence>
<sequence length="63" mass="7221">MAYGLEWKLTTRVGSTVGFTCDKQLTSLRFVGHRGWVEELYGWRSIRSNGSFNDAHDNHNSCK</sequence>